<gene>
    <name evidence="1" type="ORF">METZ01_LOCUS499952</name>
</gene>
<dbReference type="EMBL" id="UINC01219574">
    <property type="protein sequence ID" value="SVE47098.1"/>
    <property type="molecule type" value="Genomic_DNA"/>
</dbReference>
<organism evidence="1">
    <name type="scientific">marine metagenome</name>
    <dbReference type="NCBI Taxonomy" id="408172"/>
    <lineage>
        <taxon>unclassified sequences</taxon>
        <taxon>metagenomes</taxon>
        <taxon>ecological metagenomes</taxon>
    </lineage>
</organism>
<feature type="non-terminal residue" evidence="1">
    <location>
        <position position="214"/>
    </location>
</feature>
<accession>A0A383DTB9</accession>
<dbReference type="AlphaFoldDB" id="A0A383DTB9"/>
<protein>
    <submittedName>
        <fullName evidence="1">Uncharacterized protein</fullName>
    </submittedName>
</protein>
<reference evidence="1" key="1">
    <citation type="submission" date="2018-05" db="EMBL/GenBank/DDBJ databases">
        <authorList>
            <person name="Lanie J.A."/>
            <person name="Ng W.-L."/>
            <person name="Kazmierczak K.M."/>
            <person name="Andrzejewski T.M."/>
            <person name="Davidsen T.M."/>
            <person name="Wayne K.J."/>
            <person name="Tettelin H."/>
            <person name="Glass J.I."/>
            <person name="Rusch D."/>
            <person name="Podicherti R."/>
            <person name="Tsui H.-C.T."/>
            <person name="Winkler M.E."/>
        </authorList>
    </citation>
    <scope>NUCLEOTIDE SEQUENCE</scope>
</reference>
<evidence type="ECO:0000313" key="1">
    <source>
        <dbReference type="EMBL" id="SVE47098.1"/>
    </source>
</evidence>
<name>A0A383DTB9_9ZZZZ</name>
<sequence>MFKPDEIAFDSLYILYPEIVARGWKNYEEHYQFEKILLVEEIESRLNSMSDKKLILFNVTFEIIDSIDCNTKEVCVNDHYSLIVEDEYGDSLYWGKLIKEDVEDDNNAQGLHIFTIREQTPLRMRGIYYYNPKDYEYKIITGKINIEGIHDYRMDKSLKAGFVKIINSTHPSLLHCEDCISFTSVDMDSLRQVNEQVKSTFSLNRDDIYDDSWA</sequence>
<proteinExistence type="predicted"/>